<dbReference type="GO" id="GO:0004672">
    <property type="term" value="F:protein kinase activity"/>
    <property type="evidence" value="ECO:0007669"/>
    <property type="project" value="UniProtKB-ARBA"/>
</dbReference>
<feature type="modified residue" description="Phosphohistidine" evidence="1">
    <location>
        <position position="58"/>
    </location>
</feature>
<organism evidence="3 4">
    <name type="scientific">Maridesulfovibrio hydrothermalis AM13 = DSM 14728</name>
    <dbReference type="NCBI Taxonomy" id="1121451"/>
    <lineage>
        <taxon>Bacteria</taxon>
        <taxon>Pseudomonadati</taxon>
        <taxon>Thermodesulfobacteriota</taxon>
        <taxon>Desulfovibrionia</taxon>
        <taxon>Desulfovibrionales</taxon>
        <taxon>Desulfovibrionaceae</taxon>
        <taxon>Maridesulfovibrio</taxon>
    </lineage>
</organism>
<dbReference type="SUPFAM" id="SSF47226">
    <property type="entry name" value="Histidine-containing phosphotransfer domain, HPT domain"/>
    <property type="match status" value="1"/>
</dbReference>
<evidence type="ECO:0000259" key="2">
    <source>
        <dbReference type="PROSITE" id="PS50894"/>
    </source>
</evidence>
<accession>L0RDM2</accession>
<name>L0RDM2_9BACT</name>
<evidence type="ECO:0000256" key="1">
    <source>
        <dbReference type="PROSITE-ProRule" id="PRU00110"/>
    </source>
</evidence>
<dbReference type="RefSeq" id="WP_015336269.1">
    <property type="nucleotide sequence ID" value="NC_020055.1"/>
</dbReference>
<dbReference type="OrthoDB" id="5459433at2"/>
<feature type="domain" description="HPt" evidence="2">
    <location>
        <begin position="19"/>
        <end position="112"/>
    </location>
</feature>
<dbReference type="InterPro" id="IPR008207">
    <property type="entry name" value="Sig_transdc_His_kin_Hpt_dom"/>
</dbReference>
<dbReference type="PATRIC" id="fig|1121451.3.peg.1634"/>
<dbReference type="GO" id="GO:0000160">
    <property type="term" value="P:phosphorelay signal transduction system"/>
    <property type="evidence" value="ECO:0007669"/>
    <property type="project" value="InterPro"/>
</dbReference>
<proteinExistence type="predicted"/>
<keyword evidence="4" id="KW-1185">Reference proteome</keyword>
<sequence>MRAGAVFNEKAFFAHLGGDIELGLEILIVYVVDAPARAESLAEALEAEDQDRVIKFSHALKGISATIRAEKITMLAEKVERAARKNQLDEAKQVMPLIAEQLDSVLEMVKSILSEHGK</sequence>
<dbReference type="EMBL" id="FO203522">
    <property type="protein sequence ID" value="CCO23666.1"/>
    <property type="molecule type" value="Genomic_DNA"/>
</dbReference>
<dbReference type="PROSITE" id="PS50894">
    <property type="entry name" value="HPT"/>
    <property type="match status" value="1"/>
</dbReference>
<keyword evidence="1" id="KW-0597">Phosphoprotein</keyword>
<dbReference type="InterPro" id="IPR036641">
    <property type="entry name" value="HPT_dom_sf"/>
</dbReference>
<dbReference type="Proteomes" id="UP000010808">
    <property type="component" value="Chromosome"/>
</dbReference>
<gene>
    <name evidence="3" type="ORF">DESAM_21389</name>
</gene>
<protein>
    <submittedName>
        <fullName evidence="3">Hpt protein</fullName>
    </submittedName>
</protein>
<evidence type="ECO:0000313" key="3">
    <source>
        <dbReference type="EMBL" id="CCO23666.1"/>
    </source>
</evidence>
<evidence type="ECO:0000313" key="4">
    <source>
        <dbReference type="Proteomes" id="UP000010808"/>
    </source>
</evidence>
<dbReference type="KEGG" id="dhy:DESAM_21389"/>
<dbReference type="Gene3D" id="1.20.120.160">
    <property type="entry name" value="HPT domain"/>
    <property type="match status" value="1"/>
</dbReference>
<reference evidence="3 4" key="1">
    <citation type="submission" date="2012-10" db="EMBL/GenBank/DDBJ databases">
        <authorList>
            <person name="Genoscope - CEA"/>
        </authorList>
    </citation>
    <scope>NUCLEOTIDE SEQUENCE [LARGE SCALE GENOMIC DNA]</scope>
    <source>
        <strain evidence="4">AM13 / DSM 14728</strain>
    </source>
</reference>
<dbReference type="HOGENOM" id="CLU_162532_0_0_7"/>
<dbReference type="STRING" id="1121451.DESAM_21389"/>
<dbReference type="Pfam" id="PF01627">
    <property type="entry name" value="Hpt"/>
    <property type="match status" value="1"/>
</dbReference>
<dbReference type="AlphaFoldDB" id="L0RDM2"/>